<keyword evidence="2" id="KW-1185">Reference proteome</keyword>
<reference evidence="1 2" key="1">
    <citation type="submission" date="2015-05" db="EMBL/GenBank/DDBJ databases">
        <title>Evolution of Trichinella species and genotypes.</title>
        <authorList>
            <person name="Korhonen P.K."/>
            <person name="Edoardo P."/>
            <person name="Giuseppe L.R."/>
            <person name="Gasser R.B."/>
        </authorList>
    </citation>
    <scope>NUCLEOTIDE SEQUENCE [LARGE SCALE GENOMIC DNA]</scope>
    <source>
        <strain evidence="1">ISS10</strain>
    </source>
</reference>
<comment type="caution">
    <text evidence="1">The sequence shown here is derived from an EMBL/GenBank/DDBJ whole genome shotgun (WGS) entry which is preliminary data.</text>
</comment>
<organism evidence="1 2">
    <name type="scientific">Trichinella nativa</name>
    <dbReference type="NCBI Taxonomy" id="6335"/>
    <lineage>
        <taxon>Eukaryota</taxon>
        <taxon>Metazoa</taxon>
        <taxon>Ecdysozoa</taxon>
        <taxon>Nematoda</taxon>
        <taxon>Enoplea</taxon>
        <taxon>Dorylaimia</taxon>
        <taxon>Trichinellida</taxon>
        <taxon>Trichinellidae</taxon>
        <taxon>Trichinella</taxon>
    </lineage>
</organism>
<dbReference type="AlphaFoldDB" id="A0A0V1L1N8"/>
<sequence>MVGSFMTAQFKSILSSFYELHLFGLFEKVTVDFLFHMWQQNGQKKNDQMDNHKNQMIIKICLGS</sequence>
<evidence type="ECO:0000313" key="2">
    <source>
        <dbReference type="Proteomes" id="UP000054721"/>
    </source>
</evidence>
<dbReference type="EMBL" id="JYDW01000163">
    <property type="protein sequence ID" value="KRZ53475.1"/>
    <property type="molecule type" value="Genomic_DNA"/>
</dbReference>
<proteinExistence type="predicted"/>
<protein>
    <submittedName>
        <fullName evidence="1">Uncharacterized protein</fullName>
    </submittedName>
</protein>
<accession>A0A0V1L1N8</accession>
<evidence type="ECO:0000313" key="1">
    <source>
        <dbReference type="EMBL" id="KRZ53475.1"/>
    </source>
</evidence>
<dbReference type="Proteomes" id="UP000054721">
    <property type="component" value="Unassembled WGS sequence"/>
</dbReference>
<gene>
    <name evidence="1" type="ORF">T02_2773</name>
</gene>
<name>A0A0V1L1N8_9BILA</name>